<keyword evidence="1" id="KW-0472">Membrane</keyword>
<dbReference type="EMBL" id="FUYS01000002">
    <property type="protein sequence ID" value="SKB41222.1"/>
    <property type="molecule type" value="Genomic_DNA"/>
</dbReference>
<dbReference type="AlphaFoldDB" id="A0A1T5B1W5"/>
<accession>A0A1T5B1W5</accession>
<keyword evidence="3" id="KW-1185">Reference proteome</keyword>
<protein>
    <submittedName>
        <fullName evidence="2">Uncharacterized protein</fullName>
    </submittedName>
</protein>
<reference evidence="2 3" key="1">
    <citation type="submission" date="2017-02" db="EMBL/GenBank/DDBJ databases">
        <authorList>
            <person name="Peterson S.W."/>
        </authorList>
    </citation>
    <scope>NUCLEOTIDE SEQUENCE [LARGE SCALE GENOMIC DNA]</scope>
    <source>
        <strain evidence="2 3">DSM 22899</strain>
    </source>
</reference>
<proteinExistence type="predicted"/>
<evidence type="ECO:0000313" key="2">
    <source>
        <dbReference type="EMBL" id="SKB41222.1"/>
    </source>
</evidence>
<name>A0A1T5B1W5_9SPHI</name>
<feature type="transmembrane region" description="Helical" evidence="1">
    <location>
        <begin position="47"/>
        <end position="69"/>
    </location>
</feature>
<dbReference type="RefSeq" id="WP_079715937.1">
    <property type="nucleotide sequence ID" value="NZ_FUYS01000002.1"/>
</dbReference>
<dbReference type="STRING" id="623280.SAMN05660226_01272"/>
<organism evidence="2 3">
    <name type="scientific">Parapedobacter luteus</name>
    <dbReference type="NCBI Taxonomy" id="623280"/>
    <lineage>
        <taxon>Bacteria</taxon>
        <taxon>Pseudomonadati</taxon>
        <taxon>Bacteroidota</taxon>
        <taxon>Sphingobacteriia</taxon>
        <taxon>Sphingobacteriales</taxon>
        <taxon>Sphingobacteriaceae</taxon>
        <taxon>Parapedobacter</taxon>
    </lineage>
</organism>
<gene>
    <name evidence="2" type="ORF">SAMN05660226_01272</name>
</gene>
<feature type="transmembrane region" description="Helical" evidence="1">
    <location>
        <begin position="12"/>
        <end position="35"/>
    </location>
</feature>
<dbReference type="Proteomes" id="UP000190541">
    <property type="component" value="Unassembled WGS sequence"/>
</dbReference>
<sequence length="120" mass="13633">MEKLFKSKMRFVLIPIMAAAFVILVGYLVMMLWNYTLPALLGVNTITFWQAVALFFLCKILFGFGGDGAKGGRGRWKKKDDHGAFSPMTEADKSRFGAYMRWKACGWKHEADEQEQKGDV</sequence>
<dbReference type="OrthoDB" id="1099872at2"/>
<keyword evidence="1" id="KW-1133">Transmembrane helix</keyword>
<keyword evidence="1" id="KW-0812">Transmembrane</keyword>
<evidence type="ECO:0000313" key="3">
    <source>
        <dbReference type="Proteomes" id="UP000190541"/>
    </source>
</evidence>
<evidence type="ECO:0000256" key="1">
    <source>
        <dbReference type="SAM" id="Phobius"/>
    </source>
</evidence>